<keyword evidence="2" id="KW-1003">Cell membrane</keyword>
<dbReference type="AlphaFoldDB" id="A0A2K8PQ51"/>
<dbReference type="GO" id="GO:0005886">
    <property type="term" value="C:plasma membrane"/>
    <property type="evidence" value="ECO:0007669"/>
    <property type="project" value="UniProtKB-SubCell"/>
</dbReference>
<evidence type="ECO:0000313" key="8">
    <source>
        <dbReference type="Proteomes" id="UP000231791"/>
    </source>
</evidence>
<dbReference type="PANTHER" id="PTHR34820">
    <property type="entry name" value="INNER MEMBRANE PROTEIN YEBZ"/>
    <property type="match status" value="1"/>
</dbReference>
<dbReference type="GO" id="GO:0006825">
    <property type="term" value="P:copper ion transport"/>
    <property type="evidence" value="ECO:0007669"/>
    <property type="project" value="InterPro"/>
</dbReference>
<organism evidence="7 8">
    <name type="scientific">Streptomyces lavendulae subsp. lavendulae</name>
    <dbReference type="NCBI Taxonomy" id="58340"/>
    <lineage>
        <taxon>Bacteria</taxon>
        <taxon>Bacillati</taxon>
        <taxon>Actinomycetota</taxon>
        <taxon>Actinomycetes</taxon>
        <taxon>Kitasatosporales</taxon>
        <taxon>Streptomycetaceae</taxon>
        <taxon>Streptomyces</taxon>
    </lineage>
</organism>
<dbReference type="OrthoDB" id="3851286at2"/>
<evidence type="ECO:0000256" key="1">
    <source>
        <dbReference type="ARBA" id="ARBA00004651"/>
    </source>
</evidence>
<evidence type="ECO:0000256" key="4">
    <source>
        <dbReference type="ARBA" id="ARBA00022989"/>
    </source>
</evidence>
<protein>
    <submittedName>
        <fullName evidence="7">Copper transport protein YcnJ</fullName>
    </submittedName>
</protein>
<dbReference type="Pfam" id="PF05425">
    <property type="entry name" value="CopD"/>
    <property type="match status" value="1"/>
</dbReference>
<evidence type="ECO:0000256" key="5">
    <source>
        <dbReference type="ARBA" id="ARBA00023136"/>
    </source>
</evidence>
<keyword evidence="3" id="KW-0812">Transmembrane</keyword>
<evidence type="ECO:0000256" key="2">
    <source>
        <dbReference type="ARBA" id="ARBA00022475"/>
    </source>
</evidence>
<proteinExistence type="predicted"/>
<keyword evidence="8" id="KW-1185">Reference proteome</keyword>
<comment type="subcellular location">
    <subcellularLocation>
        <location evidence="1">Cell membrane</location>
        <topology evidence="1">Multi-pass membrane protein</topology>
    </subcellularLocation>
</comment>
<dbReference type="GeneID" id="49388042"/>
<dbReference type="EMBL" id="CP024985">
    <property type="protein sequence ID" value="ATZ28839.1"/>
    <property type="molecule type" value="Genomic_DNA"/>
</dbReference>
<evidence type="ECO:0000256" key="3">
    <source>
        <dbReference type="ARBA" id="ARBA00022692"/>
    </source>
</evidence>
<dbReference type="InterPro" id="IPR032694">
    <property type="entry name" value="CopC/D"/>
</dbReference>
<evidence type="ECO:0000313" key="7">
    <source>
        <dbReference type="EMBL" id="ATZ28839.1"/>
    </source>
</evidence>
<accession>A0A2K8PQ51</accession>
<evidence type="ECO:0000259" key="6">
    <source>
        <dbReference type="Pfam" id="PF05425"/>
    </source>
</evidence>
<gene>
    <name evidence="7" type="primary">ycnJ2</name>
    <name evidence="7" type="ORF">SLAV_35345</name>
</gene>
<name>A0A2K8PQ51_STRLA</name>
<sequence length="397" mass="41310">MNLIHLAASTGYTTPPLWRVLTKSGYFVGLCGTIGATVTYAASVRPALKGAGVPPEDAGATRRRTAGYLAWAGVVLLVAGYFQLAARVARAGKGMPFGDALAPGAVADFLTAPAGKGAWIAQGMLYLVQNVALLLAAAVLIALFLPKARRHTDALVLTALPLTLAITLIAAVPATKPKDADKVLDLVFGQTHIISGVVWIGGLALLTALSASRGRPGENAGGLWADIWRRFSLVALVCVGAVFTSGLWMSWKHVGAVSQLWTTTYGLFLLVKILLVLGMVTAGGVNQFWLMPRIVRARREDDRSSLAQLTLRHFPKVVWGEVALGVAVLAVVPFLGGSARTEAGSEAAVSSGSVFALGAVLVLTLVASLYMTVRTSDALARRTAAAPAAIPTPTPSG</sequence>
<dbReference type="KEGG" id="slx:SLAV_35345"/>
<keyword evidence="4" id="KW-1133">Transmembrane helix</keyword>
<dbReference type="InterPro" id="IPR008457">
    <property type="entry name" value="Cu-R_CopD_dom"/>
</dbReference>
<keyword evidence="5" id="KW-0472">Membrane</keyword>
<dbReference type="PANTHER" id="PTHR34820:SF4">
    <property type="entry name" value="INNER MEMBRANE PROTEIN YEBZ"/>
    <property type="match status" value="1"/>
</dbReference>
<reference evidence="7 8" key="1">
    <citation type="submission" date="2017-11" db="EMBL/GenBank/DDBJ databases">
        <title>Complete genome sequence of Streptomyces lavendulae subsp. lavendulae CCM 3239 (formerly 'Streptomyces aureofaciens CCM 3239'), the producer of the angucycline-type antibiotic auricin.</title>
        <authorList>
            <person name="Busche T."/>
            <person name="Novakova R."/>
            <person name="Al'Dilaimi A."/>
            <person name="Homerova D."/>
            <person name="Feckova L."/>
            <person name="Rezuchova B."/>
            <person name="Mingyar E."/>
            <person name="Csolleiova D."/>
            <person name="Bekeova C."/>
            <person name="Winkler A."/>
            <person name="Sevcikova B."/>
            <person name="Kalinowski J."/>
            <person name="Kormanec J."/>
            <person name="Ruckert C."/>
        </authorList>
    </citation>
    <scope>NUCLEOTIDE SEQUENCE [LARGE SCALE GENOMIC DNA]</scope>
    <source>
        <strain evidence="7 8">CCM 3239</strain>
    </source>
</reference>
<feature type="domain" description="Copper resistance protein D" evidence="6">
    <location>
        <begin position="227"/>
        <end position="334"/>
    </location>
</feature>
<dbReference type="Proteomes" id="UP000231791">
    <property type="component" value="Chromosome"/>
</dbReference>
<dbReference type="RefSeq" id="WP_051840971.1">
    <property type="nucleotide sequence ID" value="NZ_CP024985.1"/>
</dbReference>